<evidence type="ECO:0000256" key="1">
    <source>
        <dbReference type="ARBA" id="ARBA00022729"/>
    </source>
</evidence>
<dbReference type="PANTHER" id="PTHR31836:SF25">
    <property type="entry name" value="RLPA-LIKE PROTEIN DOUBLE-PSI BETA-BARREL DOMAIN-CONTAINING PROTEIN"/>
    <property type="match status" value="1"/>
</dbReference>
<reference evidence="2 3" key="1">
    <citation type="journal article" date="2019" name="Nat. Ecol. Evol.">
        <title>Megaphylogeny resolves global patterns of mushroom evolution.</title>
        <authorList>
            <person name="Varga T."/>
            <person name="Krizsan K."/>
            <person name="Foldi C."/>
            <person name="Dima B."/>
            <person name="Sanchez-Garcia M."/>
            <person name="Sanchez-Ramirez S."/>
            <person name="Szollosi G.J."/>
            <person name="Szarkandi J.G."/>
            <person name="Papp V."/>
            <person name="Albert L."/>
            <person name="Andreopoulos W."/>
            <person name="Angelini C."/>
            <person name="Antonin V."/>
            <person name="Barry K.W."/>
            <person name="Bougher N.L."/>
            <person name="Buchanan P."/>
            <person name="Buyck B."/>
            <person name="Bense V."/>
            <person name="Catcheside P."/>
            <person name="Chovatia M."/>
            <person name="Cooper J."/>
            <person name="Damon W."/>
            <person name="Desjardin D."/>
            <person name="Finy P."/>
            <person name="Geml J."/>
            <person name="Haridas S."/>
            <person name="Hughes K."/>
            <person name="Justo A."/>
            <person name="Karasinski D."/>
            <person name="Kautmanova I."/>
            <person name="Kiss B."/>
            <person name="Kocsube S."/>
            <person name="Kotiranta H."/>
            <person name="LaButti K.M."/>
            <person name="Lechner B.E."/>
            <person name="Liimatainen K."/>
            <person name="Lipzen A."/>
            <person name="Lukacs Z."/>
            <person name="Mihaltcheva S."/>
            <person name="Morgado L.N."/>
            <person name="Niskanen T."/>
            <person name="Noordeloos M.E."/>
            <person name="Ohm R.A."/>
            <person name="Ortiz-Santana B."/>
            <person name="Ovrebo C."/>
            <person name="Racz N."/>
            <person name="Riley R."/>
            <person name="Savchenko A."/>
            <person name="Shiryaev A."/>
            <person name="Soop K."/>
            <person name="Spirin V."/>
            <person name="Szebenyi C."/>
            <person name="Tomsovsky M."/>
            <person name="Tulloss R.E."/>
            <person name="Uehling J."/>
            <person name="Grigoriev I.V."/>
            <person name="Vagvolgyi C."/>
            <person name="Papp T."/>
            <person name="Martin F.M."/>
            <person name="Miettinen O."/>
            <person name="Hibbett D.S."/>
            <person name="Nagy L.G."/>
        </authorList>
    </citation>
    <scope>NUCLEOTIDE SEQUENCE [LARGE SCALE GENOMIC DNA]</scope>
    <source>
        <strain evidence="2 3">CBS 962.96</strain>
    </source>
</reference>
<dbReference type="AlphaFoldDB" id="A0A4S8L8G6"/>
<dbReference type="Gene3D" id="2.40.40.10">
    <property type="entry name" value="RlpA-like domain"/>
    <property type="match status" value="1"/>
</dbReference>
<keyword evidence="1" id="KW-0732">Signal</keyword>
<evidence type="ECO:0000313" key="2">
    <source>
        <dbReference type="EMBL" id="THU85026.1"/>
    </source>
</evidence>
<evidence type="ECO:0008006" key="4">
    <source>
        <dbReference type="Google" id="ProtNLM"/>
    </source>
</evidence>
<dbReference type="InterPro" id="IPR036908">
    <property type="entry name" value="RlpA-like_sf"/>
</dbReference>
<protein>
    <recommendedName>
        <fullName evidence="4">Barwin-like endoglucanase</fullName>
    </recommendedName>
</protein>
<dbReference type="InterPro" id="IPR051477">
    <property type="entry name" value="Expansin_CellWall"/>
</dbReference>
<dbReference type="OrthoDB" id="623670at2759"/>
<evidence type="ECO:0000313" key="3">
    <source>
        <dbReference type="Proteomes" id="UP000297245"/>
    </source>
</evidence>
<name>A0A4S8L8G6_DENBC</name>
<accession>A0A4S8L8G6</accession>
<dbReference type="PANTHER" id="PTHR31836">
    <property type="match status" value="1"/>
</dbReference>
<gene>
    <name evidence="2" type="ORF">K435DRAFT_869679</name>
</gene>
<dbReference type="EMBL" id="ML179568">
    <property type="protein sequence ID" value="THU85026.1"/>
    <property type="molecule type" value="Genomic_DNA"/>
</dbReference>
<sequence>MAVMAASGVSAVPVPQPAAVENGVLEARDLFSGKATYFYVGLGNCGWQSVDTDWVVALATSTYANGEHCGKQVKITNSDGTEASATVVDSCPSCADGDLDMSPGLFSNFASLDLGVFDITWEFE</sequence>
<dbReference type="Proteomes" id="UP000297245">
    <property type="component" value="Unassembled WGS sequence"/>
</dbReference>
<organism evidence="2 3">
    <name type="scientific">Dendrothele bispora (strain CBS 962.96)</name>
    <dbReference type="NCBI Taxonomy" id="1314807"/>
    <lineage>
        <taxon>Eukaryota</taxon>
        <taxon>Fungi</taxon>
        <taxon>Dikarya</taxon>
        <taxon>Basidiomycota</taxon>
        <taxon>Agaricomycotina</taxon>
        <taxon>Agaricomycetes</taxon>
        <taxon>Agaricomycetidae</taxon>
        <taxon>Agaricales</taxon>
        <taxon>Agaricales incertae sedis</taxon>
        <taxon>Dendrothele</taxon>
    </lineage>
</organism>
<dbReference type="SUPFAM" id="SSF50685">
    <property type="entry name" value="Barwin-like endoglucanases"/>
    <property type="match status" value="1"/>
</dbReference>
<proteinExistence type="predicted"/>
<dbReference type="CDD" id="cd22191">
    <property type="entry name" value="DPBB_RlpA_EXP_N-like"/>
    <property type="match status" value="1"/>
</dbReference>
<keyword evidence="3" id="KW-1185">Reference proteome</keyword>